<feature type="domain" description="M23ase beta-sheet core" evidence="2">
    <location>
        <begin position="66"/>
        <end position="158"/>
    </location>
</feature>
<dbReference type="RefSeq" id="WP_093094849.1">
    <property type="nucleotide sequence ID" value="NZ_FOTQ01000007.1"/>
</dbReference>
<protein>
    <submittedName>
        <fullName evidence="3">Peptidase family M23</fullName>
    </submittedName>
</protein>
<keyword evidence="1" id="KW-0732">Signal</keyword>
<name>A0A1I4QW42_9RHOB</name>
<dbReference type="SUPFAM" id="SSF51261">
    <property type="entry name" value="Duplicated hybrid motif"/>
    <property type="match status" value="1"/>
</dbReference>
<dbReference type="PROSITE" id="PS51257">
    <property type="entry name" value="PROKAR_LIPOPROTEIN"/>
    <property type="match status" value="1"/>
</dbReference>
<dbReference type="PANTHER" id="PTHR21666:SF270">
    <property type="entry name" value="MUREIN HYDROLASE ACTIVATOR ENVC"/>
    <property type="match status" value="1"/>
</dbReference>
<evidence type="ECO:0000313" key="4">
    <source>
        <dbReference type="Proteomes" id="UP000199144"/>
    </source>
</evidence>
<dbReference type="STRING" id="254406.SAMN04488042_107140"/>
<feature type="signal peptide" evidence="1">
    <location>
        <begin position="1"/>
        <end position="26"/>
    </location>
</feature>
<dbReference type="CDD" id="cd12797">
    <property type="entry name" value="M23_peptidase"/>
    <property type="match status" value="1"/>
</dbReference>
<dbReference type="InterPro" id="IPR016047">
    <property type="entry name" value="M23ase_b-sheet_dom"/>
</dbReference>
<dbReference type="InterPro" id="IPR050570">
    <property type="entry name" value="Cell_wall_metabolism_enzyme"/>
</dbReference>
<keyword evidence="4" id="KW-1185">Reference proteome</keyword>
<feature type="chain" id="PRO_5011710735" evidence="1">
    <location>
        <begin position="27"/>
        <end position="200"/>
    </location>
</feature>
<dbReference type="InterPro" id="IPR011055">
    <property type="entry name" value="Dup_hybrid_motif"/>
</dbReference>
<dbReference type="Pfam" id="PF01551">
    <property type="entry name" value="Peptidase_M23"/>
    <property type="match status" value="1"/>
</dbReference>
<dbReference type="AlphaFoldDB" id="A0A1I4QW42"/>
<evidence type="ECO:0000259" key="2">
    <source>
        <dbReference type="Pfam" id="PF01551"/>
    </source>
</evidence>
<sequence length="200" mass="21147">MRKWLWLCVGALAACAAGLAPFGASAPYVARYPDPIAVVVPRNAPSITQQFRAPDTHSPRGQEWGEHAGIDIHTDVGTPVLAAASGKVDQSFFDPAYGNVVLIAHVGSPRRWTRYAHMDSRLVSKGETVARGGQIGTLGKTGALAGGFPHLHFELWQDMPGQGRVAIDPHLKWAGGVGKVSCLGTPISGGFALTYPVACR</sequence>
<organism evidence="3 4">
    <name type="scientific">Shimia aestuarii</name>
    <dbReference type="NCBI Taxonomy" id="254406"/>
    <lineage>
        <taxon>Bacteria</taxon>
        <taxon>Pseudomonadati</taxon>
        <taxon>Pseudomonadota</taxon>
        <taxon>Alphaproteobacteria</taxon>
        <taxon>Rhodobacterales</taxon>
        <taxon>Roseobacteraceae</taxon>
    </lineage>
</organism>
<reference evidence="3 4" key="1">
    <citation type="submission" date="2016-10" db="EMBL/GenBank/DDBJ databases">
        <authorList>
            <person name="de Groot N.N."/>
        </authorList>
    </citation>
    <scope>NUCLEOTIDE SEQUENCE [LARGE SCALE GENOMIC DNA]</scope>
    <source>
        <strain evidence="3 4">DSM 15283</strain>
    </source>
</reference>
<evidence type="ECO:0000313" key="3">
    <source>
        <dbReference type="EMBL" id="SFM43930.1"/>
    </source>
</evidence>
<accession>A0A1I4QW42</accession>
<proteinExistence type="predicted"/>
<dbReference type="EMBL" id="FOTQ01000007">
    <property type="protein sequence ID" value="SFM43930.1"/>
    <property type="molecule type" value="Genomic_DNA"/>
</dbReference>
<dbReference type="GO" id="GO:0004222">
    <property type="term" value="F:metalloendopeptidase activity"/>
    <property type="evidence" value="ECO:0007669"/>
    <property type="project" value="TreeGrafter"/>
</dbReference>
<gene>
    <name evidence="3" type="ORF">SAMN04488042_107140</name>
</gene>
<evidence type="ECO:0000256" key="1">
    <source>
        <dbReference type="SAM" id="SignalP"/>
    </source>
</evidence>
<dbReference type="Gene3D" id="2.70.70.10">
    <property type="entry name" value="Glucose Permease (Domain IIA)"/>
    <property type="match status" value="1"/>
</dbReference>
<dbReference type="PANTHER" id="PTHR21666">
    <property type="entry name" value="PEPTIDASE-RELATED"/>
    <property type="match status" value="1"/>
</dbReference>
<dbReference type="OrthoDB" id="9795421at2"/>
<dbReference type="Proteomes" id="UP000199144">
    <property type="component" value="Unassembled WGS sequence"/>
</dbReference>